<dbReference type="AlphaFoldDB" id="A0AAD7JRZ4"/>
<evidence type="ECO:0000313" key="2">
    <source>
        <dbReference type="EMBL" id="KAJ7769215.1"/>
    </source>
</evidence>
<evidence type="ECO:0000313" key="3">
    <source>
        <dbReference type="Proteomes" id="UP001215280"/>
    </source>
</evidence>
<feature type="region of interest" description="Disordered" evidence="1">
    <location>
        <begin position="22"/>
        <end position="42"/>
    </location>
</feature>
<dbReference type="InterPro" id="IPR027417">
    <property type="entry name" value="P-loop_NTPase"/>
</dbReference>
<protein>
    <submittedName>
        <fullName evidence="2">Uncharacterized protein</fullName>
    </submittedName>
</protein>
<keyword evidence="3" id="KW-1185">Reference proteome</keyword>
<dbReference type="Gene3D" id="3.40.50.300">
    <property type="entry name" value="P-loop containing nucleotide triphosphate hydrolases"/>
    <property type="match status" value="1"/>
</dbReference>
<accession>A0AAD7JRZ4</accession>
<dbReference type="Proteomes" id="UP001215280">
    <property type="component" value="Unassembled WGS sequence"/>
</dbReference>
<gene>
    <name evidence="2" type="ORF">DFH07DRAFT_769110</name>
</gene>
<evidence type="ECO:0000256" key="1">
    <source>
        <dbReference type="SAM" id="MobiDB-lite"/>
    </source>
</evidence>
<sequence length="579" mass="65508">MSYFMPADDLSLRIKQSASAPVVGSNVSSPQKKRRYSDGSSGTHPLIISEDLIEALDYGIQQCEAVLAAYTEPDTWITLSFPFLSRQLPFDRFNFTTSPSTAIPRFAFMPREFLAYVHKRVTNLGIGQSSLYLHGTMGLGKSHILAALAILLRRQGHRVVFLPDCGQLVPNPVLYVQSALLCTFSGSSEDDRAARRQIRGLETLESIQHWCNTLPKTIFIVDQLNTLETRDGKGTREEEKLHANSSENDPEQYKRVKFNELLVLRNGMTEQISFFSDFTGRIPIFFTALLGFSGHAFEEVWPDIWGHQIFQEAVLQLRRFSTRFTNGSPEKESTSYIDGLEACLTGKGLYDVNQRYIDHRFCYQVQNVATVTCGMARREIFDLVRAHRKHLALSTDWLGSFPRVLSNRSVFGFMLEMSVLDALAANGLAGTGNDLRWNAVDSVSAQGPPYETILFLPDASNFEDIDGLLLQIDNSVKKLKLVPIQVSIAQEHKESHLLFYAKWEGWVNMFAGYNISTAFLWIMEEGPQSRQRIPPTFNRTRERHGEQISPEYELYKISIEQASPLVGEALERAKIRLIV</sequence>
<reference evidence="2" key="1">
    <citation type="submission" date="2023-03" db="EMBL/GenBank/DDBJ databases">
        <title>Massive genome expansion in bonnet fungi (Mycena s.s.) driven by repeated elements and novel gene families across ecological guilds.</title>
        <authorList>
            <consortium name="Lawrence Berkeley National Laboratory"/>
            <person name="Harder C.B."/>
            <person name="Miyauchi S."/>
            <person name="Viragh M."/>
            <person name="Kuo A."/>
            <person name="Thoen E."/>
            <person name="Andreopoulos B."/>
            <person name="Lu D."/>
            <person name="Skrede I."/>
            <person name="Drula E."/>
            <person name="Henrissat B."/>
            <person name="Morin E."/>
            <person name="Kohler A."/>
            <person name="Barry K."/>
            <person name="LaButti K."/>
            <person name="Morin E."/>
            <person name="Salamov A."/>
            <person name="Lipzen A."/>
            <person name="Mereny Z."/>
            <person name="Hegedus B."/>
            <person name="Baldrian P."/>
            <person name="Stursova M."/>
            <person name="Weitz H."/>
            <person name="Taylor A."/>
            <person name="Grigoriev I.V."/>
            <person name="Nagy L.G."/>
            <person name="Martin F."/>
            <person name="Kauserud H."/>
        </authorList>
    </citation>
    <scope>NUCLEOTIDE SEQUENCE</scope>
    <source>
        <strain evidence="2">CBHHK188m</strain>
    </source>
</reference>
<dbReference type="EMBL" id="JARJLG010000026">
    <property type="protein sequence ID" value="KAJ7769215.1"/>
    <property type="molecule type" value="Genomic_DNA"/>
</dbReference>
<name>A0AAD7JRZ4_9AGAR</name>
<organism evidence="2 3">
    <name type="scientific">Mycena maculata</name>
    <dbReference type="NCBI Taxonomy" id="230809"/>
    <lineage>
        <taxon>Eukaryota</taxon>
        <taxon>Fungi</taxon>
        <taxon>Dikarya</taxon>
        <taxon>Basidiomycota</taxon>
        <taxon>Agaricomycotina</taxon>
        <taxon>Agaricomycetes</taxon>
        <taxon>Agaricomycetidae</taxon>
        <taxon>Agaricales</taxon>
        <taxon>Marasmiineae</taxon>
        <taxon>Mycenaceae</taxon>
        <taxon>Mycena</taxon>
    </lineage>
</organism>
<proteinExistence type="predicted"/>
<dbReference type="SUPFAM" id="SSF52540">
    <property type="entry name" value="P-loop containing nucleoside triphosphate hydrolases"/>
    <property type="match status" value="1"/>
</dbReference>
<comment type="caution">
    <text evidence="2">The sequence shown here is derived from an EMBL/GenBank/DDBJ whole genome shotgun (WGS) entry which is preliminary data.</text>
</comment>